<reference evidence="1" key="1">
    <citation type="submission" date="2020-01" db="EMBL/GenBank/DDBJ databases">
        <title>Identification and distribution of gene clusters putatively required for synthesis of sphingolipid metabolism inhibitors in phylogenetically diverse species of the filamentous fungus Fusarium.</title>
        <authorList>
            <person name="Kim H.-S."/>
            <person name="Busman M."/>
            <person name="Brown D.W."/>
            <person name="Divon H."/>
            <person name="Uhlig S."/>
            <person name="Proctor R.H."/>
        </authorList>
    </citation>
    <scope>NUCLEOTIDE SEQUENCE</scope>
    <source>
        <strain evidence="1">NRRL 53441</strain>
    </source>
</reference>
<gene>
    <name evidence="1" type="ORF">F53441_14447</name>
</gene>
<protein>
    <submittedName>
        <fullName evidence="1">Uncharacterized protein</fullName>
    </submittedName>
</protein>
<sequence length="96" mass="10875">MSSEQNITPTEWDSLRSDEAPTQTVAAILYRMVCTPEHVALDYNQVAEFRNLAFDRIGIQWIGAQGIYEVLYGPGEDFADIWFGPVLKLLELERGP</sequence>
<dbReference type="Proteomes" id="UP000605986">
    <property type="component" value="Unassembled WGS sequence"/>
</dbReference>
<keyword evidence="2" id="KW-1185">Reference proteome</keyword>
<evidence type="ECO:0000313" key="1">
    <source>
        <dbReference type="EMBL" id="KAF4418996.1"/>
    </source>
</evidence>
<comment type="caution">
    <text evidence="1">The sequence shown here is derived from an EMBL/GenBank/DDBJ whole genome shotgun (WGS) entry which is preliminary data.</text>
</comment>
<accession>A0A8H4JD28</accession>
<organism evidence="1 2">
    <name type="scientific">Fusarium austroafricanum</name>
    <dbReference type="NCBI Taxonomy" id="2364996"/>
    <lineage>
        <taxon>Eukaryota</taxon>
        <taxon>Fungi</taxon>
        <taxon>Dikarya</taxon>
        <taxon>Ascomycota</taxon>
        <taxon>Pezizomycotina</taxon>
        <taxon>Sordariomycetes</taxon>
        <taxon>Hypocreomycetidae</taxon>
        <taxon>Hypocreales</taxon>
        <taxon>Nectriaceae</taxon>
        <taxon>Fusarium</taxon>
        <taxon>Fusarium concolor species complex</taxon>
    </lineage>
</organism>
<proteinExistence type="predicted"/>
<dbReference type="AlphaFoldDB" id="A0A8H4JD28"/>
<name>A0A8H4JD28_9HYPO</name>
<evidence type="ECO:0000313" key="2">
    <source>
        <dbReference type="Proteomes" id="UP000605986"/>
    </source>
</evidence>
<dbReference type="EMBL" id="JAADJG010001285">
    <property type="protein sequence ID" value="KAF4418996.1"/>
    <property type="molecule type" value="Genomic_DNA"/>
</dbReference>